<gene>
    <name evidence="1" type="ORF">EYF80_034825</name>
</gene>
<dbReference type="AlphaFoldDB" id="A0A4Z2GN27"/>
<accession>A0A4Z2GN27</accession>
<keyword evidence="2" id="KW-1185">Reference proteome</keyword>
<dbReference type="Proteomes" id="UP000314294">
    <property type="component" value="Unassembled WGS sequence"/>
</dbReference>
<organism evidence="1 2">
    <name type="scientific">Liparis tanakae</name>
    <name type="common">Tanaka's snailfish</name>
    <dbReference type="NCBI Taxonomy" id="230148"/>
    <lineage>
        <taxon>Eukaryota</taxon>
        <taxon>Metazoa</taxon>
        <taxon>Chordata</taxon>
        <taxon>Craniata</taxon>
        <taxon>Vertebrata</taxon>
        <taxon>Euteleostomi</taxon>
        <taxon>Actinopterygii</taxon>
        <taxon>Neopterygii</taxon>
        <taxon>Teleostei</taxon>
        <taxon>Neoteleostei</taxon>
        <taxon>Acanthomorphata</taxon>
        <taxon>Eupercaria</taxon>
        <taxon>Perciformes</taxon>
        <taxon>Cottioidei</taxon>
        <taxon>Cottales</taxon>
        <taxon>Liparidae</taxon>
        <taxon>Liparis</taxon>
    </lineage>
</organism>
<dbReference type="EMBL" id="SRLO01000470">
    <property type="protein sequence ID" value="TNN54957.1"/>
    <property type="molecule type" value="Genomic_DNA"/>
</dbReference>
<protein>
    <submittedName>
        <fullName evidence="1">Uncharacterized protein</fullName>
    </submittedName>
</protein>
<sequence>MVSLLFLFPLDQPKAPARAAASGPNLLPCALAALPPGYATSRSGYLASSLLFFSATGYSLPASHSPL</sequence>
<reference evidence="1 2" key="1">
    <citation type="submission" date="2019-03" db="EMBL/GenBank/DDBJ databases">
        <title>First draft genome of Liparis tanakae, snailfish: a comprehensive survey of snailfish specific genes.</title>
        <authorList>
            <person name="Kim W."/>
            <person name="Song I."/>
            <person name="Jeong J.-H."/>
            <person name="Kim D."/>
            <person name="Kim S."/>
            <person name="Ryu S."/>
            <person name="Song J.Y."/>
            <person name="Lee S.K."/>
        </authorList>
    </citation>
    <scope>NUCLEOTIDE SEQUENCE [LARGE SCALE GENOMIC DNA]</scope>
    <source>
        <tissue evidence="1">Muscle</tissue>
    </source>
</reference>
<name>A0A4Z2GN27_9TELE</name>
<evidence type="ECO:0000313" key="2">
    <source>
        <dbReference type="Proteomes" id="UP000314294"/>
    </source>
</evidence>
<proteinExistence type="predicted"/>
<comment type="caution">
    <text evidence="1">The sequence shown here is derived from an EMBL/GenBank/DDBJ whole genome shotgun (WGS) entry which is preliminary data.</text>
</comment>
<evidence type="ECO:0000313" key="1">
    <source>
        <dbReference type="EMBL" id="TNN54957.1"/>
    </source>
</evidence>